<dbReference type="AlphaFoldDB" id="W9S1M7"/>
<dbReference type="eggNOG" id="ENOG502QRXB">
    <property type="taxonomic scope" value="Eukaryota"/>
</dbReference>
<gene>
    <name evidence="3" type="ORF">L484_003384</name>
</gene>
<evidence type="ECO:0000256" key="1">
    <source>
        <dbReference type="ARBA" id="ARBA00023186"/>
    </source>
</evidence>
<proteinExistence type="predicted"/>
<dbReference type="InterPro" id="IPR040400">
    <property type="entry name" value="BAG5/6/7/8"/>
</dbReference>
<keyword evidence="1" id="KW-0143">Chaperone</keyword>
<dbReference type="Proteomes" id="UP000030645">
    <property type="component" value="Unassembled WGS sequence"/>
</dbReference>
<dbReference type="GO" id="GO:0006457">
    <property type="term" value="P:protein folding"/>
    <property type="evidence" value="ECO:0007669"/>
    <property type="project" value="TreeGrafter"/>
</dbReference>
<name>W9S1M7_9ROSA</name>
<dbReference type="PANTHER" id="PTHR33322">
    <property type="entry name" value="BAG DOMAIN CONTAINING PROTEIN, EXPRESSED"/>
    <property type="match status" value="1"/>
</dbReference>
<dbReference type="GO" id="GO:0009506">
    <property type="term" value="C:plasmodesma"/>
    <property type="evidence" value="ECO:0007669"/>
    <property type="project" value="TreeGrafter"/>
</dbReference>
<evidence type="ECO:0008006" key="5">
    <source>
        <dbReference type="Google" id="ProtNLM"/>
    </source>
</evidence>
<dbReference type="EMBL" id="KE345604">
    <property type="protein sequence ID" value="EXC08932.1"/>
    <property type="molecule type" value="Genomic_DNA"/>
</dbReference>
<sequence>MSRIRRIELIKPYTYTYYPSSSSILLRETSVFAPKTLAFPSFFDELEDCELGFGLGLDLVSPSLSPFELFDNVTDLIRVEKTPSFSSYRRIQRVERLGAEVFLERLSDRVSELESRFDRLARIGAAGAEDRKYTWTAEIKAPAAKYVTDRKYKLTAEIRDGKKEKKEQGSGKTYRWTAEIEGKGSDGPISRTYTFKASTGGGNECSESKTKEKKKKSDKSENGRRVVVIEEPDEADHGAVVLRQAFAKRIGGRNDKGKKKELSPLDAAMIIQMSFRAYLIRRSQALRALRDLAVAKTKLKEIRASFNNFSYRRLVARDAEERQRFSEKIIVLLLTVDAIEGADLMVRAAKRSMVDELEAMLDVVDPQPAKKSLSMRRRTFDMPDGMIEKEIAAGVAEVVQMLNSDENVSNTFATCM</sequence>
<organism evidence="3 4">
    <name type="scientific">Morus notabilis</name>
    <dbReference type="NCBI Taxonomy" id="981085"/>
    <lineage>
        <taxon>Eukaryota</taxon>
        <taxon>Viridiplantae</taxon>
        <taxon>Streptophyta</taxon>
        <taxon>Embryophyta</taxon>
        <taxon>Tracheophyta</taxon>
        <taxon>Spermatophyta</taxon>
        <taxon>Magnoliopsida</taxon>
        <taxon>eudicotyledons</taxon>
        <taxon>Gunneridae</taxon>
        <taxon>Pentapetalae</taxon>
        <taxon>rosids</taxon>
        <taxon>fabids</taxon>
        <taxon>Rosales</taxon>
        <taxon>Moraceae</taxon>
        <taxon>Moreae</taxon>
        <taxon>Morus</taxon>
    </lineage>
</organism>
<dbReference type="OrthoDB" id="747353at2759"/>
<evidence type="ECO:0000313" key="3">
    <source>
        <dbReference type="EMBL" id="EXC08932.1"/>
    </source>
</evidence>
<feature type="region of interest" description="Disordered" evidence="2">
    <location>
        <begin position="181"/>
        <end position="225"/>
    </location>
</feature>
<evidence type="ECO:0000313" key="4">
    <source>
        <dbReference type="Proteomes" id="UP000030645"/>
    </source>
</evidence>
<dbReference type="KEGG" id="mnt:21386923"/>
<accession>W9S1M7</accession>
<dbReference type="PANTHER" id="PTHR33322:SF3">
    <property type="entry name" value="BAG FAMILY MOLECULAR CHAPERONE REGULATOR 7"/>
    <property type="match status" value="1"/>
</dbReference>
<keyword evidence="4" id="KW-1185">Reference proteome</keyword>
<dbReference type="STRING" id="981085.W9S1M7"/>
<evidence type="ECO:0000256" key="2">
    <source>
        <dbReference type="SAM" id="MobiDB-lite"/>
    </source>
</evidence>
<reference evidence="4" key="1">
    <citation type="submission" date="2013-01" db="EMBL/GenBank/DDBJ databases">
        <title>Draft Genome Sequence of a Mulberry Tree, Morus notabilis C.K. Schneid.</title>
        <authorList>
            <person name="He N."/>
            <person name="Zhao S."/>
        </authorList>
    </citation>
    <scope>NUCLEOTIDE SEQUENCE</scope>
</reference>
<protein>
    <recommendedName>
        <fullName evidence="5">BAG family molecular chaperone regulator 7</fullName>
    </recommendedName>
</protein>